<dbReference type="PANTHER" id="PTHR23028">
    <property type="entry name" value="ACETYLTRANSFERASE"/>
    <property type="match status" value="1"/>
</dbReference>
<keyword evidence="2" id="KW-0812">Transmembrane</keyword>
<dbReference type="InterPro" id="IPR050879">
    <property type="entry name" value="Acyltransferase_3"/>
</dbReference>
<feature type="transmembrane region" description="Helical" evidence="2">
    <location>
        <begin position="58"/>
        <end position="82"/>
    </location>
</feature>
<feature type="domain" description="Acyltransferase 3" evidence="3">
    <location>
        <begin position="26"/>
        <end position="362"/>
    </location>
</feature>
<dbReference type="PANTHER" id="PTHR23028:SF53">
    <property type="entry name" value="ACYL_TRANSF_3 DOMAIN-CONTAINING PROTEIN"/>
    <property type="match status" value="1"/>
</dbReference>
<dbReference type="RefSeq" id="WP_111506135.1">
    <property type="nucleotide sequence ID" value="NZ_QKYN01000127.1"/>
</dbReference>
<feature type="transmembrane region" description="Helical" evidence="2">
    <location>
        <begin position="245"/>
        <end position="268"/>
    </location>
</feature>
<evidence type="ECO:0000313" key="4">
    <source>
        <dbReference type="EMBL" id="RAG82038.1"/>
    </source>
</evidence>
<feature type="transmembrane region" description="Helical" evidence="2">
    <location>
        <begin position="155"/>
        <end position="177"/>
    </location>
</feature>
<feature type="transmembrane region" description="Helical" evidence="2">
    <location>
        <begin position="212"/>
        <end position="233"/>
    </location>
</feature>
<reference evidence="4 5" key="1">
    <citation type="submission" date="2018-06" db="EMBL/GenBank/DDBJ databases">
        <title>Streptacidiphilus pinicola sp. nov., isolated from pine grove soil.</title>
        <authorList>
            <person name="Roh S.G."/>
            <person name="Park S."/>
            <person name="Kim M.-K."/>
            <person name="Yun B.-R."/>
            <person name="Park J."/>
            <person name="Kim M.J."/>
            <person name="Kim Y.S."/>
            <person name="Kim S.B."/>
        </authorList>
    </citation>
    <scope>NUCLEOTIDE SEQUENCE [LARGE SCALE GENOMIC DNA]</scope>
    <source>
        <strain evidence="4 5">MMS16-CNU450</strain>
    </source>
</reference>
<evidence type="ECO:0000313" key="5">
    <source>
        <dbReference type="Proteomes" id="UP000248889"/>
    </source>
</evidence>
<dbReference type="GO" id="GO:0016020">
    <property type="term" value="C:membrane"/>
    <property type="evidence" value="ECO:0007669"/>
    <property type="project" value="TreeGrafter"/>
</dbReference>
<comment type="caution">
    <text evidence="4">The sequence shown here is derived from an EMBL/GenBank/DDBJ whole genome shotgun (WGS) entry which is preliminary data.</text>
</comment>
<evidence type="ECO:0000259" key="3">
    <source>
        <dbReference type="Pfam" id="PF01757"/>
    </source>
</evidence>
<dbReference type="GO" id="GO:0016747">
    <property type="term" value="F:acyltransferase activity, transferring groups other than amino-acyl groups"/>
    <property type="evidence" value="ECO:0007669"/>
    <property type="project" value="InterPro"/>
</dbReference>
<dbReference type="InterPro" id="IPR002656">
    <property type="entry name" value="Acyl_transf_3_dom"/>
</dbReference>
<feature type="region of interest" description="Disordered" evidence="1">
    <location>
        <begin position="385"/>
        <end position="407"/>
    </location>
</feature>
<dbReference type="AlphaFoldDB" id="A0A2X0J3T9"/>
<accession>A0A2X0J3T9</accession>
<keyword evidence="2" id="KW-0472">Membrane</keyword>
<sequence length="407" mass="46369">MQTSAAPRRLIHHSGDTGRSATRLDALTSLRFFAAFAVFVHHFNGFAKNGGVARVPLLYPWSTIGAHGVTFFFVLSGFLLTWSWRPGRQSLGGYYWRRFGRIWPAHLVATIPAMLLFYDIGWGSDHTNLLSTVSSLFLLQTWFPGVQPTLPGNPVTWTLSVELLFYALFPFFVRWFGRLRTRTLMLVSGAGLTAMWAVDVWAYYQAPTMESWILRTPVVYLPEFALGMAFAFAIRRGWRMRLRPWVVLVALAAYVPVYALHAVGPYGFYGIQIEASVRPTVAVLSVLLIAAFVQRELEGRRGLLHWRPLVLLGAWSYCFYLVHQLVIQAMYDMGLWQPAGNRNIWILLVTSAIGTFFAWALYTFVEEPARKWWSARVPRAVENWRRPEPSGPAVAVERPYTRDRVSS</sequence>
<keyword evidence="4" id="KW-0808">Transferase</keyword>
<keyword evidence="2" id="KW-1133">Transmembrane helix</keyword>
<evidence type="ECO:0000256" key="1">
    <source>
        <dbReference type="SAM" id="MobiDB-lite"/>
    </source>
</evidence>
<protein>
    <submittedName>
        <fullName evidence="4">Acyltransferase</fullName>
    </submittedName>
</protein>
<dbReference type="GO" id="GO:0009103">
    <property type="term" value="P:lipopolysaccharide biosynthetic process"/>
    <property type="evidence" value="ECO:0007669"/>
    <property type="project" value="TreeGrafter"/>
</dbReference>
<organism evidence="4 5">
    <name type="scientific">Streptacidiphilus pinicola</name>
    <dbReference type="NCBI Taxonomy" id="2219663"/>
    <lineage>
        <taxon>Bacteria</taxon>
        <taxon>Bacillati</taxon>
        <taxon>Actinomycetota</taxon>
        <taxon>Actinomycetes</taxon>
        <taxon>Kitasatosporales</taxon>
        <taxon>Streptomycetaceae</taxon>
        <taxon>Streptacidiphilus</taxon>
    </lineage>
</organism>
<dbReference type="Proteomes" id="UP000248889">
    <property type="component" value="Unassembled WGS sequence"/>
</dbReference>
<name>A0A2X0J3T9_9ACTN</name>
<gene>
    <name evidence="4" type="ORF">DN069_29530</name>
</gene>
<keyword evidence="4" id="KW-0012">Acyltransferase</keyword>
<feature type="transmembrane region" description="Helical" evidence="2">
    <location>
        <begin position="26"/>
        <end position="46"/>
    </location>
</feature>
<dbReference type="EMBL" id="QKYN01000127">
    <property type="protein sequence ID" value="RAG82038.1"/>
    <property type="molecule type" value="Genomic_DNA"/>
</dbReference>
<proteinExistence type="predicted"/>
<dbReference type="Pfam" id="PF01757">
    <property type="entry name" value="Acyl_transf_3"/>
    <property type="match status" value="1"/>
</dbReference>
<feature type="transmembrane region" description="Helical" evidence="2">
    <location>
        <begin position="280"/>
        <end position="297"/>
    </location>
</feature>
<dbReference type="OrthoDB" id="9796461at2"/>
<keyword evidence="5" id="KW-1185">Reference proteome</keyword>
<feature type="transmembrane region" description="Helical" evidence="2">
    <location>
        <begin position="343"/>
        <end position="365"/>
    </location>
</feature>
<feature type="transmembrane region" description="Helical" evidence="2">
    <location>
        <begin position="184"/>
        <end position="206"/>
    </location>
</feature>
<evidence type="ECO:0000256" key="2">
    <source>
        <dbReference type="SAM" id="Phobius"/>
    </source>
</evidence>
<feature type="transmembrane region" description="Helical" evidence="2">
    <location>
        <begin position="309"/>
        <end position="331"/>
    </location>
</feature>
<feature type="transmembrane region" description="Helical" evidence="2">
    <location>
        <begin position="102"/>
        <end position="120"/>
    </location>
</feature>